<evidence type="ECO:0000256" key="4">
    <source>
        <dbReference type="ARBA" id="ARBA00022729"/>
    </source>
</evidence>
<keyword evidence="4 10" id="KW-0732">Signal</keyword>
<dbReference type="CDD" id="cd21176">
    <property type="entry name" value="LPMO_auxiliary-like"/>
    <property type="match status" value="1"/>
</dbReference>
<accession>A0A1Y2G1G8</accession>
<dbReference type="InterPro" id="IPR046936">
    <property type="entry name" value="BIM1-like"/>
</dbReference>
<dbReference type="AlphaFoldDB" id="A0A1Y2G1G8"/>
<dbReference type="EMBL" id="MCGR01000003">
    <property type="protein sequence ID" value="ORY90705.1"/>
    <property type="molecule type" value="Genomic_DNA"/>
</dbReference>
<dbReference type="STRING" id="106004.A0A1Y2G1G8"/>
<evidence type="ECO:0000256" key="2">
    <source>
        <dbReference type="ARBA" id="ARBA00022475"/>
    </source>
</evidence>
<evidence type="ECO:0000256" key="10">
    <source>
        <dbReference type="SAM" id="SignalP"/>
    </source>
</evidence>
<dbReference type="OrthoDB" id="2146436at2759"/>
<feature type="signal peptide" evidence="10">
    <location>
        <begin position="1"/>
        <end position="20"/>
    </location>
</feature>
<gene>
    <name evidence="12" type="ORF">BCR35DRAFT_349647</name>
</gene>
<evidence type="ECO:0000256" key="8">
    <source>
        <dbReference type="SAM" id="MobiDB-lite"/>
    </source>
</evidence>
<dbReference type="PANTHER" id="PTHR34992">
    <property type="entry name" value="HYPHAL ANASTAMOSIS-7 PROTEIN"/>
    <property type="match status" value="1"/>
</dbReference>
<keyword evidence="2" id="KW-1003">Cell membrane</keyword>
<protein>
    <recommendedName>
        <fullName evidence="11">Copper acquisition factor BIM1-like domain-containing protein</fullName>
    </recommendedName>
</protein>
<keyword evidence="9" id="KW-0812">Transmembrane</keyword>
<feature type="chain" id="PRO_5013096109" description="Copper acquisition factor BIM1-like domain-containing protein" evidence="10">
    <location>
        <begin position="21"/>
        <end position="299"/>
    </location>
</feature>
<evidence type="ECO:0000256" key="7">
    <source>
        <dbReference type="ARBA" id="ARBA00023288"/>
    </source>
</evidence>
<dbReference type="GO" id="GO:0098552">
    <property type="term" value="C:side of membrane"/>
    <property type="evidence" value="ECO:0007669"/>
    <property type="project" value="UniProtKB-KW"/>
</dbReference>
<organism evidence="12 13">
    <name type="scientific">Leucosporidium creatinivorum</name>
    <dbReference type="NCBI Taxonomy" id="106004"/>
    <lineage>
        <taxon>Eukaryota</taxon>
        <taxon>Fungi</taxon>
        <taxon>Dikarya</taxon>
        <taxon>Basidiomycota</taxon>
        <taxon>Pucciniomycotina</taxon>
        <taxon>Microbotryomycetes</taxon>
        <taxon>Leucosporidiales</taxon>
        <taxon>Leucosporidium</taxon>
    </lineage>
</organism>
<dbReference type="InParanoid" id="A0A1Y2G1G8"/>
<feature type="region of interest" description="Disordered" evidence="8">
    <location>
        <begin position="242"/>
        <end position="283"/>
    </location>
</feature>
<feature type="compositionally biased region" description="Polar residues" evidence="8">
    <location>
        <begin position="261"/>
        <end position="276"/>
    </location>
</feature>
<proteinExistence type="predicted"/>
<name>A0A1Y2G1G8_9BASI</name>
<comment type="caution">
    <text evidence="12">The sequence shown here is derived from an EMBL/GenBank/DDBJ whole genome shotgun (WGS) entry which is preliminary data.</text>
</comment>
<dbReference type="GO" id="GO:0005886">
    <property type="term" value="C:plasma membrane"/>
    <property type="evidence" value="ECO:0007669"/>
    <property type="project" value="UniProtKB-SubCell"/>
</dbReference>
<evidence type="ECO:0000259" key="11">
    <source>
        <dbReference type="Pfam" id="PF20238"/>
    </source>
</evidence>
<evidence type="ECO:0000256" key="5">
    <source>
        <dbReference type="ARBA" id="ARBA00023136"/>
    </source>
</evidence>
<comment type="subcellular location">
    <subcellularLocation>
        <location evidence="1">Cell membrane</location>
        <topology evidence="1">Lipid-anchor</topology>
        <topology evidence="1">GPI-anchor</topology>
    </subcellularLocation>
</comment>
<keyword evidence="13" id="KW-1185">Reference proteome</keyword>
<evidence type="ECO:0000256" key="1">
    <source>
        <dbReference type="ARBA" id="ARBA00004609"/>
    </source>
</evidence>
<keyword evidence="3" id="KW-0336">GPI-anchor</keyword>
<feature type="domain" description="Copper acquisition factor BIM1-like" evidence="11">
    <location>
        <begin position="43"/>
        <end position="180"/>
    </location>
</feature>
<feature type="transmembrane region" description="Helical" evidence="9">
    <location>
        <begin position="203"/>
        <end position="224"/>
    </location>
</feature>
<keyword evidence="7" id="KW-0449">Lipoprotein</keyword>
<dbReference type="PANTHER" id="PTHR34992:SF5">
    <property type="entry name" value="ANCHORED PROTEIN, PUTATIVE (AFU_ORTHOLOGUE AFUA_6G02800)-RELATED"/>
    <property type="match status" value="1"/>
</dbReference>
<reference evidence="12 13" key="1">
    <citation type="submission" date="2016-07" db="EMBL/GenBank/DDBJ databases">
        <title>Pervasive Adenine N6-methylation of Active Genes in Fungi.</title>
        <authorList>
            <consortium name="DOE Joint Genome Institute"/>
            <person name="Mondo S.J."/>
            <person name="Dannebaum R.O."/>
            <person name="Kuo R.C."/>
            <person name="Labutti K."/>
            <person name="Haridas S."/>
            <person name="Kuo A."/>
            <person name="Salamov A."/>
            <person name="Ahrendt S.R."/>
            <person name="Lipzen A."/>
            <person name="Sullivan W."/>
            <person name="Andreopoulos W.B."/>
            <person name="Clum A."/>
            <person name="Lindquist E."/>
            <person name="Daum C."/>
            <person name="Ramamoorthy G.K."/>
            <person name="Gryganskyi A."/>
            <person name="Culley D."/>
            <person name="Magnuson J.K."/>
            <person name="James T.Y."/>
            <person name="O'Malley M.A."/>
            <person name="Stajich J.E."/>
            <person name="Spatafora J.W."/>
            <person name="Visel A."/>
            <person name="Grigoriev I.V."/>
        </authorList>
    </citation>
    <scope>NUCLEOTIDE SEQUENCE [LARGE SCALE GENOMIC DNA]</scope>
    <source>
        <strain evidence="12 13">62-1032</strain>
    </source>
</reference>
<keyword evidence="6" id="KW-0325">Glycoprotein</keyword>
<evidence type="ECO:0000313" key="12">
    <source>
        <dbReference type="EMBL" id="ORY90705.1"/>
    </source>
</evidence>
<dbReference type="Pfam" id="PF20238">
    <property type="entry name" value="BIM1-like_dom"/>
    <property type="match status" value="1"/>
</dbReference>
<evidence type="ECO:0000256" key="9">
    <source>
        <dbReference type="SAM" id="Phobius"/>
    </source>
</evidence>
<sequence>MLAQSALVLLAASVASIASSASVSLAPRSLEPRATTYTSPGIVGLLYPPIRGWSSSTVGKEPCGGFSLGDRVDFPLNGGPVALQLEDSATNVVVQYSTQPNPITNQFSTFYTIGDASEGYRCASAPTFGSDGLSAGQSVTFRVMYQTASDPTYKYQCADVTLVEDYNYFVSSDFTCSNATTSVADGSSSSSSSSGGLSNASSGVIGAFVTLAVLSLATAGLWYLGLLRLGKSAISDSHRSSSSFGAAASGRNKFSFPPPSERTTTASNVELRSQEPSVFAEDDRNTLRTVATLDSIAKH</sequence>
<keyword evidence="5 9" id="KW-0472">Membrane</keyword>
<evidence type="ECO:0000313" key="13">
    <source>
        <dbReference type="Proteomes" id="UP000193467"/>
    </source>
</evidence>
<evidence type="ECO:0000256" key="3">
    <source>
        <dbReference type="ARBA" id="ARBA00022622"/>
    </source>
</evidence>
<evidence type="ECO:0000256" key="6">
    <source>
        <dbReference type="ARBA" id="ARBA00023180"/>
    </source>
</evidence>
<keyword evidence="9" id="KW-1133">Transmembrane helix</keyword>
<dbReference type="Proteomes" id="UP000193467">
    <property type="component" value="Unassembled WGS sequence"/>
</dbReference>
<dbReference type="InterPro" id="IPR046530">
    <property type="entry name" value="BIM1-like_dom"/>
</dbReference>